<dbReference type="PANTHER" id="PTHR42085">
    <property type="entry name" value="F-BOX DOMAIN-CONTAINING PROTEIN"/>
    <property type="match status" value="1"/>
</dbReference>
<dbReference type="AlphaFoldDB" id="A0A6A6IYD9"/>
<accession>A0A6A6IYD9</accession>
<reference evidence="2" key="1">
    <citation type="journal article" date="2020" name="Stud. Mycol.">
        <title>101 Dothideomycetes genomes: a test case for predicting lifestyles and emergence of pathogens.</title>
        <authorList>
            <person name="Haridas S."/>
            <person name="Albert R."/>
            <person name="Binder M."/>
            <person name="Bloem J."/>
            <person name="Labutti K."/>
            <person name="Salamov A."/>
            <person name="Andreopoulos B."/>
            <person name="Baker S."/>
            <person name="Barry K."/>
            <person name="Bills G."/>
            <person name="Bluhm B."/>
            <person name="Cannon C."/>
            <person name="Castanera R."/>
            <person name="Culley D."/>
            <person name="Daum C."/>
            <person name="Ezra D."/>
            <person name="Gonzalez J."/>
            <person name="Henrissat B."/>
            <person name="Kuo A."/>
            <person name="Liang C."/>
            <person name="Lipzen A."/>
            <person name="Lutzoni F."/>
            <person name="Magnuson J."/>
            <person name="Mondo S."/>
            <person name="Nolan M."/>
            <person name="Ohm R."/>
            <person name="Pangilinan J."/>
            <person name="Park H.-J."/>
            <person name="Ramirez L."/>
            <person name="Alfaro M."/>
            <person name="Sun H."/>
            <person name="Tritt A."/>
            <person name="Yoshinaga Y."/>
            <person name="Zwiers L.-H."/>
            <person name="Turgeon B."/>
            <person name="Goodwin S."/>
            <person name="Spatafora J."/>
            <person name="Crous P."/>
            <person name="Grigoriev I."/>
        </authorList>
    </citation>
    <scope>NUCLEOTIDE SEQUENCE</scope>
    <source>
        <strain evidence="2">CBS 122368</strain>
    </source>
</reference>
<name>A0A6A6IYD9_9PLEO</name>
<gene>
    <name evidence="2" type="ORF">BU26DRAFT_559577</name>
</gene>
<proteinExistence type="predicted"/>
<dbReference type="PANTHER" id="PTHR42085:SF2">
    <property type="entry name" value="F-BOX DOMAIN-CONTAINING PROTEIN"/>
    <property type="match status" value="1"/>
</dbReference>
<dbReference type="Proteomes" id="UP000800094">
    <property type="component" value="Unassembled WGS sequence"/>
</dbReference>
<feature type="region of interest" description="Disordered" evidence="1">
    <location>
        <begin position="190"/>
        <end position="225"/>
    </location>
</feature>
<sequence>MPPPPFFRIPSELRNRIYHFALLNQRPQFYVANLSVDLCYLEEPGHIEPYENENLRWLLTSRQILSEGLDQFYTHAKLQWYSIWSCDRTNDLTLDGSTSIFDLGRVKAAELSLQMGKEHHERDGKSYDLVVPRGKEKWEGKDEDFAELGKVLKSLDQCAFQDLKLMVYLFRTFNKTRNYEDTGNRWVVDLGAGSDAGSEGNNENEEADDQDDDDDDYSDSDSDSYSEGYWNAYGTNLSDPDWINGYLVDFGFLENLGTQWKHIQTEYIPTYMLAYWGDGDPVAANIVAVPIIQQGLAEIAKVLIGGEGWTIQDSLEEVEHGAARWLLDANRAPDDERVLELKHTGLRSYVGDCEGCYDEEETFTLHDDRGDGIIRFMAGKCGHVVELETPVVGREM</sequence>
<dbReference type="EMBL" id="ML987190">
    <property type="protein sequence ID" value="KAF2254932.1"/>
    <property type="molecule type" value="Genomic_DNA"/>
</dbReference>
<dbReference type="OrthoDB" id="3799620at2759"/>
<feature type="compositionally biased region" description="Acidic residues" evidence="1">
    <location>
        <begin position="202"/>
        <end position="224"/>
    </location>
</feature>
<evidence type="ECO:0000256" key="1">
    <source>
        <dbReference type="SAM" id="MobiDB-lite"/>
    </source>
</evidence>
<evidence type="ECO:0008006" key="4">
    <source>
        <dbReference type="Google" id="ProtNLM"/>
    </source>
</evidence>
<evidence type="ECO:0000313" key="2">
    <source>
        <dbReference type="EMBL" id="KAF2254932.1"/>
    </source>
</evidence>
<keyword evidence="3" id="KW-1185">Reference proteome</keyword>
<protein>
    <recommendedName>
        <fullName evidence="4">F-box domain-containing protein</fullName>
    </recommendedName>
</protein>
<dbReference type="RefSeq" id="XP_033689936.1">
    <property type="nucleotide sequence ID" value="XM_033832716.1"/>
</dbReference>
<dbReference type="GeneID" id="54586046"/>
<evidence type="ECO:0000313" key="3">
    <source>
        <dbReference type="Proteomes" id="UP000800094"/>
    </source>
</evidence>
<dbReference type="InterPro" id="IPR038883">
    <property type="entry name" value="AN11006-like"/>
</dbReference>
<organism evidence="2 3">
    <name type="scientific">Trematosphaeria pertusa</name>
    <dbReference type="NCBI Taxonomy" id="390896"/>
    <lineage>
        <taxon>Eukaryota</taxon>
        <taxon>Fungi</taxon>
        <taxon>Dikarya</taxon>
        <taxon>Ascomycota</taxon>
        <taxon>Pezizomycotina</taxon>
        <taxon>Dothideomycetes</taxon>
        <taxon>Pleosporomycetidae</taxon>
        <taxon>Pleosporales</taxon>
        <taxon>Massarineae</taxon>
        <taxon>Trematosphaeriaceae</taxon>
        <taxon>Trematosphaeria</taxon>
    </lineage>
</organism>